<keyword evidence="2" id="KW-0472">Membrane</keyword>
<dbReference type="EMBL" id="MNUK01000014">
    <property type="protein sequence ID" value="OIN92395.1"/>
    <property type="molecule type" value="Genomic_DNA"/>
</dbReference>
<evidence type="ECO:0000256" key="2">
    <source>
        <dbReference type="SAM" id="Phobius"/>
    </source>
</evidence>
<gene>
    <name evidence="3" type="ORF">AUJ42_00400</name>
</gene>
<reference evidence="3 4" key="1">
    <citation type="journal article" date="2016" name="Environ. Microbiol.">
        <title>Genomic resolution of a cold subsurface aquifer community provides metabolic insights for novel microbes adapted to high CO concentrations.</title>
        <authorList>
            <person name="Probst A.J."/>
            <person name="Castelle C.J."/>
            <person name="Singh A."/>
            <person name="Brown C.T."/>
            <person name="Anantharaman K."/>
            <person name="Sharon I."/>
            <person name="Hug L.A."/>
            <person name="Burstein D."/>
            <person name="Emerson J.B."/>
            <person name="Thomas B.C."/>
            <person name="Banfield J.F."/>
        </authorList>
    </citation>
    <scope>NUCLEOTIDE SEQUENCE [LARGE SCALE GENOMIC DNA]</scope>
    <source>
        <strain evidence="3">CG1_02_44_10</strain>
    </source>
</reference>
<protein>
    <submittedName>
        <fullName evidence="3">Uncharacterized protein</fullName>
    </submittedName>
</protein>
<proteinExistence type="predicted"/>
<evidence type="ECO:0000313" key="3">
    <source>
        <dbReference type="EMBL" id="OIN92395.1"/>
    </source>
</evidence>
<dbReference type="Proteomes" id="UP000182345">
    <property type="component" value="Unassembled WGS sequence"/>
</dbReference>
<keyword evidence="2" id="KW-1133">Transmembrane helix</keyword>
<comment type="caution">
    <text evidence="3">The sequence shown here is derived from an EMBL/GenBank/DDBJ whole genome shotgun (WGS) entry which is preliminary data.</text>
</comment>
<keyword evidence="2" id="KW-0812">Transmembrane</keyword>
<organism evidence="3 4">
    <name type="scientific">Candidatus Collierbacteria bacterium CG1_02_44_10</name>
    <dbReference type="NCBI Taxonomy" id="1805087"/>
    <lineage>
        <taxon>Bacteria</taxon>
        <taxon>Candidatus Collieribacteriota</taxon>
    </lineage>
</organism>
<evidence type="ECO:0000256" key="1">
    <source>
        <dbReference type="SAM" id="MobiDB-lite"/>
    </source>
</evidence>
<name>A0A1J4RZ00_9BACT</name>
<sequence length="94" mass="11517">MNDEERLMEVPSDEDDNTGDHPSKRAKRKKTKEERSVDRRVVMWTLLFILGITLIFWMWPRIKEYNFKLPMFRIDVPEKNAPKVEWKNYVEYKL</sequence>
<dbReference type="AlphaFoldDB" id="A0A1J4RZ00"/>
<feature type="transmembrane region" description="Helical" evidence="2">
    <location>
        <begin position="41"/>
        <end position="59"/>
    </location>
</feature>
<feature type="region of interest" description="Disordered" evidence="1">
    <location>
        <begin position="1"/>
        <end position="36"/>
    </location>
</feature>
<accession>A0A1J4RZ00</accession>
<evidence type="ECO:0000313" key="4">
    <source>
        <dbReference type="Proteomes" id="UP000182345"/>
    </source>
</evidence>